<dbReference type="EMBL" id="CP001325">
    <property type="protein sequence ID" value="ACO62856.1"/>
    <property type="molecule type" value="Genomic_DNA"/>
</dbReference>
<dbReference type="GeneID" id="8242506"/>
<name>C1E5A0_MICCC</name>
<protein>
    <submittedName>
        <fullName evidence="2">Uncharacterized protein</fullName>
    </submittedName>
</protein>
<evidence type="ECO:0000313" key="2">
    <source>
        <dbReference type="EMBL" id="ACO62856.1"/>
    </source>
</evidence>
<keyword evidence="3" id="KW-1185">Reference proteome</keyword>
<dbReference type="eggNOG" id="ENOG502RZEE">
    <property type="taxonomic scope" value="Eukaryota"/>
</dbReference>
<reference evidence="2 3" key="1">
    <citation type="journal article" date="2009" name="Science">
        <title>Green evolution and dynamic adaptations revealed by genomes of the marine picoeukaryotes Micromonas.</title>
        <authorList>
            <person name="Worden A.Z."/>
            <person name="Lee J.H."/>
            <person name="Mock T."/>
            <person name="Rouze P."/>
            <person name="Simmons M.P."/>
            <person name="Aerts A.L."/>
            <person name="Allen A.E."/>
            <person name="Cuvelier M.L."/>
            <person name="Derelle E."/>
            <person name="Everett M.V."/>
            <person name="Foulon E."/>
            <person name="Grimwood J."/>
            <person name="Gundlach H."/>
            <person name="Henrissat B."/>
            <person name="Napoli C."/>
            <person name="McDonald S.M."/>
            <person name="Parker M.S."/>
            <person name="Rombauts S."/>
            <person name="Salamov A."/>
            <person name="Von Dassow P."/>
            <person name="Badger J.H."/>
            <person name="Coutinho P.M."/>
            <person name="Demir E."/>
            <person name="Dubchak I."/>
            <person name="Gentemann C."/>
            <person name="Eikrem W."/>
            <person name="Gready J.E."/>
            <person name="John U."/>
            <person name="Lanier W."/>
            <person name="Lindquist E.A."/>
            <person name="Lucas S."/>
            <person name="Mayer K.F."/>
            <person name="Moreau H."/>
            <person name="Not F."/>
            <person name="Otillar R."/>
            <person name="Panaud O."/>
            <person name="Pangilinan J."/>
            <person name="Paulsen I."/>
            <person name="Piegu B."/>
            <person name="Poliakov A."/>
            <person name="Robbens S."/>
            <person name="Schmutz J."/>
            <person name="Toulza E."/>
            <person name="Wyss T."/>
            <person name="Zelensky A."/>
            <person name="Zhou K."/>
            <person name="Armbrust E.V."/>
            <person name="Bhattacharya D."/>
            <person name="Goodenough U.W."/>
            <person name="Van de Peer Y."/>
            <person name="Grigoriev I.V."/>
        </authorList>
    </citation>
    <scope>NUCLEOTIDE SEQUENCE [LARGE SCALE GENOMIC DNA]</scope>
    <source>
        <strain evidence="3">RCC299 / NOUM17</strain>
    </source>
</reference>
<keyword evidence="1" id="KW-0812">Transmembrane</keyword>
<evidence type="ECO:0000256" key="1">
    <source>
        <dbReference type="SAM" id="Phobius"/>
    </source>
</evidence>
<dbReference type="AlphaFoldDB" id="C1E5A0"/>
<feature type="transmembrane region" description="Helical" evidence="1">
    <location>
        <begin position="20"/>
        <end position="44"/>
    </location>
</feature>
<feature type="transmembrane region" description="Helical" evidence="1">
    <location>
        <begin position="56"/>
        <end position="74"/>
    </location>
</feature>
<accession>C1E5A0</accession>
<proteinExistence type="predicted"/>
<dbReference type="Proteomes" id="UP000002009">
    <property type="component" value="Chromosome 4"/>
</dbReference>
<gene>
    <name evidence="2" type="ORF">MICPUN_57524</name>
</gene>
<evidence type="ECO:0000313" key="3">
    <source>
        <dbReference type="Proteomes" id="UP000002009"/>
    </source>
</evidence>
<organism evidence="2 3">
    <name type="scientific">Micromonas commoda (strain RCC299 / NOUM17 / CCMP2709)</name>
    <name type="common">Picoplanktonic green alga</name>
    <dbReference type="NCBI Taxonomy" id="296587"/>
    <lineage>
        <taxon>Eukaryota</taxon>
        <taxon>Viridiplantae</taxon>
        <taxon>Chlorophyta</taxon>
        <taxon>Mamiellophyceae</taxon>
        <taxon>Mamiellales</taxon>
        <taxon>Mamiellaceae</taxon>
        <taxon>Micromonas</taxon>
    </lineage>
</organism>
<dbReference type="KEGG" id="mis:MICPUN_57524"/>
<dbReference type="OrthoDB" id="497944at2759"/>
<dbReference type="RefSeq" id="XP_002501598.1">
    <property type="nucleotide sequence ID" value="XM_002501552.1"/>
</dbReference>
<sequence>MSALQEHLAEFMSQPYALPTAAMALFLLELVITLVAPNFGRLFLPRYGRRHRAMGAVYIAVLIVGLTDIAARVSSGSDDGERAGSGAGGAWFHALGFPMNRPGRVAFDVLLGVAGTTLTLTAAYDFKHAHEEDRVRNKASGPLDPDQTVTFEEMLEHSFYQALNLCQVAFLHLVARVDERDRALGRRHMSLGSLAPRLTLLSAVTVPWVFRGAFPTNRFSDNYDAKKGRDPWGVTSVLYRMKKYQYVFYKHFMLHGLNVGVAIDGFDGLRKPRTGGTPIGRISLVNATPFRLYWLGLNAAYVMEFFLQTLVKRNYITQGRMLRMNQFLMLVSTTAALAVLRHCSVPGSIVSLIVNFTRLSGECGGVALAAAAAVAWRMAPGSPEYGYGGFGAGYDAVEDGHALVWCLALAAVALTPLERRARTYISRRFGARRAHPAKAKVA</sequence>
<keyword evidence="1" id="KW-1133">Transmembrane helix</keyword>
<dbReference type="InParanoid" id="C1E5A0"/>
<keyword evidence="1" id="KW-0472">Membrane</keyword>